<name>A0A7X2NK76_9CLOT</name>
<protein>
    <submittedName>
        <fullName evidence="4">TetR/AcrR family transcriptional regulator</fullName>
    </submittedName>
</protein>
<dbReference type="InterPro" id="IPR009057">
    <property type="entry name" value="Homeodomain-like_sf"/>
</dbReference>
<evidence type="ECO:0000256" key="2">
    <source>
        <dbReference type="PROSITE-ProRule" id="PRU00335"/>
    </source>
</evidence>
<dbReference type="SUPFAM" id="SSF46689">
    <property type="entry name" value="Homeodomain-like"/>
    <property type="match status" value="1"/>
</dbReference>
<keyword evidence="1 2" id="KW-0238">DNA-binding</keyword>
<evidence type="ECO:0000259" key="3">
    <source>
        <dbReference type="PROSITE" id="PS50977"/>
    </source>
</evidence>
<evidence type="ECO:0000256" key="1">
    <source>
        <dbReference type="ARBA" id="ARBA00023125"/>
    </source>
</evidence>
<feature type="DNA-binding region" description="H-T-H motif" evidence="2">
    <location>
        <begin position="34"/>
        <end position="53"/>
    </location>
</feature>
<dbReference type="AlphaFoldDB" id="A0A7X2NK76"/>
<dbReference type="Gene3D" id="1.10.357.10">
    <property type="entry name" value="Tetracycline Repressor, domain 2"/>
    <property type="match status" value="1"/>
</dbReference>
<feature type="domain" description="HTH tetR-type" evidence="3">
    <location>
        <begin position="11"/>
        <end position="71"/>
    </location>
</feature>
<dbReference type="Proteomes" id="UP000429958">
    <property type="component" value="Unassembled WGS sequence"/>
</dbReference>
<dbReference type="EMBL" id="VUMD01000003">
    <property type="protein sequence ID" value="MSS35833.1"/>
    <property type="molecule type" value="Genomic_DNA"/>
</dbReference>
<dbReference type="PROSITE" id="PS50977">
    <property type="entry name" value="HTH_TETR_2"/>
    <property type="match status" value="1"/>
</dbReference>
<dbReference type="InterPro" id="IPR050624">
    <property type="entry name" value="HTH-type_Tx_Regulator"/>
</dbReference>
<evidence type="ECO:0000313" key="4">
    <source>
        <dbReference type="EMBL" id="MSS35833.1"/>
    </source>
</evidence>
<dbReference type="PANTHER" id="PTHR43479">
    <property type="entry name" value="ACREF/ENVCD OPERON REPRESSOR-RELATED"/>
    <property type="match status" value="1"/>
</dbReference>
<evidence type="ECO:0000313" key="5">
    <source>
        <dbReference type="Proteomes" id="UP000429958"/>
    </source>
</evidence>
<keyword evidence="5" id="KW-1185">Reference proteome</keyword>
<accession>A0A7X2NK76</accession>
<sequence>MPTQRFLKLKDEKKRVILEAAVHEFSRVPYSAASINQIIKEAGISRGSFYTYFADKDDLMQYMLRGFRDSFQDKVIEALKKEEGNPFAVPVNLLKAVMKKGENGLGYKMYKNMLSDLNMVNQNYLFGIRGVWLQDEDYQEFCRRFYGGIDKNTYAIQEELLPYFVDMAMVISMKALALYYKNVVERERLLKVVEKEMLVLEKGVCK</sequence>
<dbReference type="PRINTS" id="PR00455">
    <property type="entry name" value="HTHTETR"/>
</dbReference>
<dbReference type="PANTHER" id="PTHR43479:SF11">
    <property type="entry name" value="ACREF_ENVCD OPERON REPRESSOR-RELATED"/>
    <property type="match status" value="1"/>
</dbReference>
<gene>
    <name evidence="4" type="ORF">FYJ39_04345</name>
</gene>
<organism evidence="4 5">
    <name type="scientific">Clostridium porci</name>
    <dbReference type="NCBI Taxonomy" id="2605778"/>
    <lineage>
        <taxon>Bacteria</taxon>
        <taxon>Bacillati</taxon>
        <taxon>Bacillota</taxon>
        <taxon>Clostridia</taxon>
        <taxon>Eubacteriales</taxon>
        <taxon>Clostridiaceae</taxon>
        <taxon>Clostridium</taxon>
    </lineage>
</organism>
<dbReference type="RefSeq" id="WP_154471233.1">
    <property type="nucleotide sequence ID" value="NZ_DBEWUL010000053.1"/>
</dbReference>
<dbReference type="InterPro" id="IPR001647">
    <property type="entry name" value="HTH_TetR"/>
</dbReference>
<reference evidence="4 5" key="1">
    <citation type="submission" date="2019-08" db="EMBL/GenBank/DDBJ databases">
        <title>In-depth cultivation of the pig gut microbiome towards novel bacterial diversity and tailored functional studies.</title>
        <authorList>
            <person name="Wylensek D."/>
            <person name="Hitch T.C.A."/>
            <person name="Clavel T."/>
        </authorList>
    </citation>
    <scope>NUCLEOTIDE SEQUENCE [LARGE SCALE GENOMIC DNA]</scope>
    <source>
        <strain evidence="4 5">WCA-389-WT-23D1</strain>
    </source>
</reference>
<dbReference type="Pfam" id="PF00440">
    <property type="entry name" value="TetR_N"/>
    <property type="match status" value="1"/>
</dbReference>
<comment type="caution">
    <text evidence="4">The sequence shown here is derived from an EMBL/GenBank/DDBJ whole genome shotgun (WGS) entry which is preliminary data.</text>
</comment>
<proteinExistence type="predicted"/>
<dbReference type="GO" id="GO:0003677">
    <property type="term" value="F:DNA binding"/>
    <property type="evidence" value="ECO:0007669"/>
    <property type="project" value="UniProtKB-UniRule"/>
</dbReference>